<protein>
    <submittedName>
        <fullName evidence="3">Uncharacterized protein</fullName>
    </submittedName>
</protein>
<evidence type="ECO:0000313" key="3">
    <source>
        <dbReference type="EMBL" id="AFM05332.1"/>
    </source>
</evidence>
<dbReference type="EMBL" id="CP003345">
    <property type="protein sequence ID" value="AFM05332.1"/>
    <property type="molecule type" value="Genomic_DNA"/>
</dbReference>
<dbReference type="OrthoDB" id="848790at2"/>
<keyword evidence="2" id="KW-0472">Membrane</keyword>
<evidence type="ECO:0000313" key="4">
    <source>
        <dbReference type="Proteomes" id="UP000006054"/>
    </source>
</evidence>
<accession>I4AMZ7</accession>
<dbReference type="eggNOG" id="ENOG5032ISF">
    <property type="taxonomic scope" value="Bacteria"/>
</dbReference>
<name>I4AMZ7_BERLS</name>
<keyword evidence="2" id="KW-1133">Transmembrane helix</keyword>
<evidence type="ECO:0000256" key="2">
    <source>
        <dbReference type="SAM" id="Phobius"/>
    </source>
</evidence>
<keyword evidence="2" id="KW-0812">Transmembrane</keyword>
<reference evidence="4" key="1">
    <citation type="submission" date="2012-06" db="EMBL/GenBank/DDBJ databases">
        <title>The complete genome of Flexibacter litoralis DSM 6794.</title>
        <authorList>
            <person name="Lucas S."/>
            <person name="Copeland A."/>
            <person name="Lapidus A."/>
            <person name="Glavina del Rio T."/>
            <person name="Dalin E."/>
            <person name="Tice H."/>
            <person name="Bruce D."/>
            <person name="Goodwin L."/>
            <person name="Pitluck S."/>
            <person name="Peters L."/>
            <person name="Ovchinnikova G."/>
            <person name="Lu M."/>
            <person name="Kyrpides N."/>
            <person name="Mavromatis K."/>
            <person name="Ivanova N."/>
            <person name="Brettin T."/>
            <person name="Detter J.C."/>
            <person name="Han C."/>
            <person name="Larimer F."/>
            <person name="Land M."/>
            <person name="Hauser L."/>
            <person name="Markowitz V."/>
            <person name="Cheng J.-F."/>
            <person name="Hugenholtz P."/>
            <person name="Woyke T."/>
            <person name="Wu D."/>
            <person name="Spring S."/>
            <person name="Lang E."/>
            <person name="Kopitz M."/>
            <person name="Brambilla E."/>
            <person name="Klenk H.-P."/>
            <person name="Eisen J.A."/>
        </authorList>
    </citation>
    <scope>NUCLEOTIDE SEQUENCE [LARGE SCALE GENOMIC DNA]</scope>
    <source>
        <strain evidence="4">ATCC 23117 / DSM 6794 / NBRC 15988 / NCIMB 1366 / Sio-4</strain>
    </source>
</reference>
<feature type="transmembrane region" description="Helical" evidence="2">
    <location>
        <begin position="182"/>
        <end position="204"/>
    </location>
</feature>
<dbReference type="AlphaFoldDB" id="I4AMZ7"/>
<sequence length="349" mass="40500" precursor="true">MKINKKHFFPLLILSFLFGNFIFGAFFSSAQSSNDEKDNLPTITGSFSKDSLKVGKHIPFKIIFTHEYDKEVVFADSNYNFKPFEWVKTEAFPTQTDAQGIAIDSAIYWLRTFELDTIQTLKLPVFVLDQKTGDTLKYFTEVSTKETEFVLSKADLQNMLQKDSVTFYQNTTFLEIPRFTNYPLYGLVVVILIVAIILFFVFFGESIRKGYRLKRLQRQHEKFVQEYASQLQQIENPEATDHTLGMWKAYIEKLKNEPFTTYTSSEISRLTKNESLGQNLKVIDRAIYGGEINENTELALQNLKNYAINIFEKRLAELRVTSENKLNKNKPVSKQATNRIKKEKQEENA</sequence>
<feature type="region of interest" description="Disordered" evidence="1">
    <location>
        <begin position="327"/>
        <end position="349"/>
    </location>
</feature>
<dbReference type="RefSeq" id="WP_014798766.1">
    <property type="nucleotide sequence ID" value="NC_018018.1"/>
</dbReference>
<gene>
    <name evidence="3" type="ordered locus">Fleli_2990</name>
</gene>
<organism evidence="3 4">
    <name type="scientific">Bernardetia litoralis (strain ATCC 23117 / DSM 6794 / NBRC 15988 / NCIMB 1366 / Fx l1 / Sio-4)</name>
    <name type="common">Flexibacter litoralis</name>
    <dbReference type="NCBI Taxonomy" id="880071"/>
    <lineage>
        <taxon>Bacteria</taxon>
        <taxon>Pseudomonadati</taxon>
        <taxon>Bacteroidota</taxon>
        <taxon>Cytophagia</taxon>
        <taxon>Cytophagales</taxon>
        <taxon>Bernardetiaceae</taxon>
        <taxon>Bernardetia</taxon>
    </lineage>
</organism>
<keyword evidence="4" id="KW-1185">Reference proteome</keyword>
<dbReference type="Proteomes" id="UP000006054">
    <property type="component" value="Chromosome"/>
</dbReference>
<dbReference type="KEGG" id="fli:Fleli_2990"/>
<dbReference type="STRING" id="880071.Fleli_2990"/>
<proteinExistence type="predicted"/>
<evidence type="ECO:0000256" key="1">
    <source>
        <dbReference type="SAM" id="MobiDB-lite"/>
    </source>
</evidence>
<dbReference type="HOGENOM" id="CLU_068234_0_0_10"/>